<name>A0A9D4RI94_DREPO</name>
<evidence type="ECO:0000313" key="3">
    <source>
        <dbReference type="Proteomes" id="UP000828390"/>
    </source>
</evidence>
<evidence type="ECO:0000313" key="2">
    <source>
        <dbReference type="EMBL" id="KAH3869596.1"/>
    </source>
</evidence>
<proteinExistence type="predicted"/>
<gene>
    <name evidence="2" type="ORF">DPMN_032765</name>
</gene>
<accession>A0A9D4RI94</accession>
<feature type="domain" description="DUF6570" evidence="1">
    <location>
        <begin position="6"/>
        <end position="84"/>
    </location>
</feature>
<dbReference type="InterPro" id="IPR046700">
    <property type="entry name" value="DUF6570"/>
</dbReference>
<dbReference type="Proteomes" id="UP000828390">
    <property type="component" value="Unassembled WGS sequence"/>
</dbReference>
<dbReference type="AlphaFoldDB" id="A0A9D4RI94"/>
<dbReference type="EMBL" id="JAIWYP010000002">
    <property type="protein sequence ID" value="KAH3869596.1"/>
    <property type="molecule type" value="Genomic_DNA"/>
</dbReference>
<evidence type="ECO:0000259" key="1">
    <source>
        <dbReference type="Pfam" id="PF20209"/>
    </source>
</evidence>
<reference evidence="2" key="1">
    <citation type="journal article" date="2019" name="bioRxiv">
        <title>The Genome of the Zebra Mussel, Dreissena polymorpha: A Resource for Invasive Species Research.</title>
        <authorList>
            <person name="McCartney M.A."/>
            <person name="Auch B."/>
            <person name="Kono T."/>
            <person name="Mallez S."/>
            <person name="Zhang Y."/>
            <person name="Obille A."/>
            <person name="Becker A."/>
            <person name="Abrahante J.E."/>
            <person name="Garbe J."/>
            <person name="Badalamenti J.P."/>
            <person name="Herman A."/>
            <person name="Mangelson H."/>
            <person name="Liachko I."/>
            <person name="Sullivan S."/>
            <person name="Sone E.D."/>
            <person name="Koren S."/>
            <person name="Silverstein K.A.T."/>
            <person name="Beckman K.B."/>
            <person name="Gohl D.M."/>
        </authorList>
    </citation>
    <scope>NUCLEOTIDE SEQUENCE</scope>
    <source>
        <strain evidence="2">Duluth1</strain>
        <tissue evidence="2">Whole animal</tissue>
    </source>
</reference>
<organism evidence="2 3">
    <name type="scientific">Dreissena polymorpha</name>
    <name type="common">Zebra mussel</name>
    <name type="synonym">Mytilus polymorpha</name>
    <dbReference type="NCBI Taxonomy" id="45954"/>
    <lineage>
        <taxon>Eukaryota</taxon>
        <taxon>Metazoa</taxon>
        <taxon>Spiralia</taxon>
        <taxon>Lophotrochozoa</taxon>
        <taxon>Mollusca</taxon>
        <taxon>Bivalvia</taxon>
        <taxon>Autobranchia</taxon>
        <taxon>Heteroconchia</taxon>
        <taxon>Euheterodonta</taxon>
        <taxon>Imparidentia</taxon>
        <taxon>Neoheterodontei</taxon>
        <taxon>Myida</taxon>
        <taxon>Dreissenoidea</taxon>
        <taxon>Dreissenidae</taxon>
        <taxon>Dreissena</taxon>
    </lineage>
</organism>
<dbReference type="Pfam" id="PF20209">
    <property type="entry name" value="DUF6570"/>
    <property type="match status" value="1"/>
</dbReference>
<reference evidence="2" key="2">
    <citation type="submission" date="2020-11" db="EMBL/GenBank/DDBJ databases">
        <authorList>
            <person name="McCartney M.A."/>
            <person name="Auch B."/>
            <person name="Kono T."/>
            <person name="Mallez S."/>
            <person name="Becker A."/>
            <person name="Gohl D.M."/>
            <person name="Silverstein K.A.T."/>
            <person name="Koren S."/>
            <person name="Bechman K.B."/>
            <person name="Herman A."/>
            <person name="Abrahante J.E."/>
            <person name="Garbe J."/>
        </authorList>
    </citation>
    <scope>NUCLEOTIDE SEQUENCE</scope>
    <source>
        <strain evidence="2">Duluth1</strain>
        <tissue evidence="2">Whole animal</tissue>
    </source>
</reference>
<keyword evidence="3" id="KW-1185">Reference proteome</keyword>
<sequence length="133" mass="14810">MLLHTGAQHKISGQVVLVTADLSKVTASLPRNTACAQIINLALKRRLSDKYPYHKQIIRPQYVNEAVSYLKSHSPLYSQVQVNSHWEQDSAANTSQLWSAVNAHNNATNKCNVNNMVEQLENSIDSDAPEIVD</sequence>
<comment type="caution">
    <text evidence="2">The sequence shown here is derived from an EMBL/GenBank/DDBJ whole genome shotgun (WGS) entry which is preliminary data.</text>
</comment>
<protein>
    <recommendedName>
        <fullName evidence="1">DUF6570 domain-containing protein</fullName>
    </recommendedName>
</protein>